<proteinExistence type="inferred from homology"/>
<feature type="disulfide bond" evidence="2">
    <location>
        <begin position="178"/>
        <end position="179"/>
    </location>
</feature>
<dbReference type="Pfam" id="PF09206">
    <property type="entry name" value="ArabFuran-catal"/>
    <property type="match status" value="1"/>
</dbReference>
<feature type="active site" description="Nucleophile" evidence="1">
    <location>
        <position position="223"/>
    </location>
</feature>
<evidence type="ECO:0000256" key="2">
    <source>
        <dbReference type="PIRSR" id="PIRSR638964-3"/>
    </source>
</evidence>
<dbReference type="InterPro" id="IPR015289">
    <property type="entry name" value="A-L-arabinofuranosidase_B_cat"/>
</dbReference>
<dbReference type="Gene3D" id="2.60.120.200">
    <property type="match status" value="1"/>
</dbReference>
<dbReference type="SUPFAM" id="SSF49899">
    <property type="entry name" value="Concanavalin A-like lectins/glucanases"/>
    <property type="match status" value="1"/>
</dbReference>
<dbReference type="GO" id="GO:0046556">
    <property type="term" value="F:alpha-L-arabinofuranosidase activity"/>
    <property type="evidence" value="ECO:0007669"/>
    <property type="project" value="UniProtKB-UniRule"/>
</dbReference>
<dbReference type="GO" id="GO:0045490">
    <property type="term" value="P:pectin catabolic process"/>
    <property type="evidence" value="ECO:0007669"/>
    <property type="project" value="TreeGrafter"/>
</dbReference>
<evidence type="ECO:0000256" key="3">
    <source>
        <dbReference type="RuleBase" id="RU367111"/>
    </source>
</evidence>
<dbReference type="GO" id="GO:0046373">
    <property type="term" value="P:L-arabinose metabolic process"/>
    <property type="evidence" value="ECO:0007669"/>
    <property type="project" value="UniProtKB-UniRule"/>
</dbReference>
<keyword evidence="3" id="KW-0732">Signal</keyword>
<gene>
    <name evidence="5" type="primary">abfB_1</name>
    <name evidence="5" type="ORF">LSUE1_G004078</name>
</gene>
<dbReference type="GO" id="GO:0031222">
    <property type="term" value="P:arabinan catabolic process"/>
    <property type="evidence" value="ECO:0007669"/>
    <property type="project" value="UniProtKB-UniRule"/>
</dbReference>
<feature type="disulfide bond" evidence="2">
    <location>
        <begin position="22"/>
        <end position="32"/>
    </location>
</feature>
<keyword evidence="3" id="KW-0378">Hydrolase</keyword>
<evidence type="ECO:0000259" key="4">
    <source>
        <dbReference type="Pfam" id="PF09206"/>
    </source>
</evidence>
<comment type="subcellular location">
    <subcellularLocation>
        <location evidence="3">Secreted</location>
    </subcellularLocation>
</comment>
<reference evidence="5 6" key="1">
    <citation type="submission" date="2018-05" db="EMBL/GenBank/DDBJ databases">
        <title>Genome sequencing and assembly of the regulated plant pathogen Lachnellula willkommii and related sister species for the development of diagnostic species identification markers.</title>
        <authorList>
            <person name="Giroux E."/>
            <person name="Bilodeau G."/>
        </authorList>
    </citation>
    <scope>NUCLEOTIDE SEQUENCE [LARGE SCALE GENOMIC DNA]</scope>
    <source>
        <strain evidence="5 6">CBS 268.59</strain>
    </source>
</reference>
<keyword evidence="2" id="KW-1015">Disulfide bond</keyword>
<keyword evidence="3" id="KW-0119">Carbohydrate metabolism</keyword>
<keyword evidence="3" id="KW-0964">Secreted</keyword>
<feature type="domain" description="Alpha-L-arabinofuranosidase B catalytic" evidence="4">
    <location>
        <begin position="21"/>
        <end position="334"/>
    </location>
</feature>
<dbReference type="EMBL" id="QGMK01000279">
    <property type="protein sequence ID" value="TVY82753.1"/>
    <property type="molecule type" value="Genomic_DNA"/>
</dbReference>
<comment type="pathway">
    <text evidence="3">Glycan metabolism; L-arabinan degradation.</text>
</comment>
<comment type="caution">
    <text evidence="5">The sequence shown here is derived from an EMBL/GenBank/DDBJ whole genome shotgun (WGS) entry which is preliminary data.</text>
</comment>
<feature type="chain" id="PRO_5035967619" description="Alpha-L-arabinofuranosidase" evidence="3">
    <location>
        <begin position="20"/>
        <end position="338"/>
    </location>
</feature>
<organism evidence="5 6">
    <name type="scientific">Lachnellula suecica</name>
    <dbReference type="NCBI Taxonomy" id="602035"/>
    <lineage>
        <taxon>Eukaryota</taxon>
        <taxon>Fungi</taxon>
        <taxon>Dikarya</taxon>
        <taxon>Ascomycota</taxon>
        <taxon>Pezizomycotina</taxon>
        <taxon>Leotiomycetes</taxon>
        <taxon>Helotiales</taxon>
        <taxon>Lachnaceae</taxon>
        <taxon>Lachnellula</taxon>
    </lineage>
</organism>
<keyword evidence="6" id="KW-1185">Reference proteome</keyword>
<dbReference type="EC" id="3.2.1.55" evidence="3"/>
<keyword evidence="3" id="KW-0858">Xylan degradation</keyword>
<dbReference type="Proteomes" id="UP000469558">
    <property type="component" value="Unassembled WGS sequence"/>
</dbReference>
<dbReference type="GO" id="GO:0045493">
    <property type="term" value="P:xylan catabolic process"/>
    <property type="evidence" value="ECO:0007669"/>
    <property type="project" value="UniProtKB-KW"/>
</dbReference>
<dbReference type="InterPro" id="IPR038964">
    <property type="entry name" value="ABFB"/>
</dbReference>
<feature type="active site" description="Proton donor" evidence="1">
    <location>
        <position position="298"/>
    </location>
</feature>
<dbReference type="PANTHER" id="PTHR39447:SF2">
    <property type="entry name" value="ALPHA-L-ARABINOFURANOSIDASE B"/>
    <property type="match status" value="1"/>
</dbReference>
<name>A0A8T9CJ52_9HELO</name>
<accession>A0A8T9CJ52</accession>
<dbReference type="OrthoDB" id="157622at2759"/>
<feature type="signal peptide" evidence="3">
    <location>
        <begin position="1"/>
        <end position="19"/>
    </location>
</feature>
<evidence type="ECO:0000256" key="1">
    <source>
        <dbReference type="PIRSR" id="PIRSR638964-1"/>
    </source>
</evidence>
<dbReference type="GO" id="GO:0005576">
    <property type="term" value="C:extracellular region"/>
    <property type="evidence" value="ECO:0007669"/>
    <property type="project" value="UniProtKB-SubCell"/>
</dbReference>
<dbReference type="AlphaFoldDB" id="A0A8T9CJ52"/>
<feature type="disulfide bond" evidence="2">
    <location>
        <begin position="82"/>
        <end position="87"/>
    </location>
</feature>
<sequence>MFSARLFQCLLGMSALVYAGPCDIYASGGTPCVAAHSSTRALYNSYDGDLYQLVRASDDSTLEIGLLSTGGAANVAPQDSFCVNTICNITTIYDQSGKGNHLTQAPPGQAATGAGKNDYDILARASVAPHLINGNKVYGVYIIAGVGYRNDKTTGVATGDEPEGIYAVLSGTHYNTGCCFDYGNAETTNTDPGAGYMEAIYFGNRDVVSSGAGSGPWIEADLENGLYGKASTGNNPNNPSMNFNLVTAMVKGNSGNEWAIRGGDGVSGALTTIYSGVRPSGYSPMKKEGAIVLGVGGDNSDAGAGTFFEGAMTTGYPSDATENSVQANIVAAKYGLYS</sequence>
<keyword evidence="3" id="KW-0624">Polysaccharide degradation</keyword>
<protein>
    <recommendedName>
        <fullName evidence="3">Alpha-L-arabinofuranosidase</fullName>
        <ecNumber evidence="3">3.2.1.55</ecNumber>
    </recommendedName>
</protein>
<dbReference type="InterPro" id="IPR013320">
    <property type="entry name" value="ConA-like_dom_sf"/>
</dbReference>
<comment type="similarity">
    <text evidence="3">Belongs to the glycosyl hydrolase 54 family.</text>
</comment>
<evidence type="ECO:0000313" key="5">
    <source>
        <dbReference type="EMBL" id="TVY82753.1"/>
    </source>
</evidence>
<evidence type="ECO:0000313" key="6">
    <source>
        <dbReference type="Proteomes" id="UP000469558"/>
    </source>
</evidence>
<keyword evidence="3" id="KW-0326">Glycosidase</keyword>
<comment type="catalytic activity">
    <reaction evidence="3">
        <text>Hydrolysis of terminal non-reducing alpha-L-arabinofuranoside residues in alpha-L-arabinosides.</text>
        <dbReference type="EC" id="3.2.1.55"/>
    </reaction>
</comment>
<dbReference type="PANTHER" id="PTHR39447">
    <property type="entry name" value="ALPHA-L-ARABINOFURANOSIDASE B"/>
    <property type="match status" value="1"/>
</dbReference>